<dbReference type="AlphaFoldDB" id="A0AAN8KBI8"/>
<feature type="domain" description="Bromodomain associated" evidence="8">
    <location>
        <begin position="9"/>
        <end position="85"/>
    </location>
</feature>
<gene>
    <name evidence="9" type="ORF">SNE40_001699</name>
</gene>
<dbReference type="InterPro" id="IPR037818">
    <property type="entry name" value="TAF8"/>
</dbReference>
<dbReference type="GO" id="GO:0005669">
    <property type="term" value="C:transcription factor TFIID complex"/>
    <property type="evidence" value="ECO:0007669"/>
    <property type="project" value="InterPro"/>
</dbReference>
<dbReference type="InterPro" id="IPR006565">
    <property type="entry name" value="BTP"/>
</dbReference>
<keyword evidence="4" id="KW-0805">Transcription regulation</keyword>
<dbReference type="Pfam" id="PF10406">
    <property type="entry name" value="TAF8_C"/>
    <property type="match status" value="1"/>
</dbReference>
<dbReference type="GO" id="GO:0006367">
    <property type="term" value="P:transcription initiation at RNA polymerase II promoter"/>
    <property type="evidence" value="ECO:0007669"/>
    <property type="project" value="TreeGrafter"/>
</dbReference>
<evidence type="ECO:0000256" key="2">
    <source>
        <dbReference type="ARBA" id="ARBA00008767"/>
    </source>
</evidence>
<name>A0AAN8KBI8_PATCE</name>
<organism evidence="9 10">
    <name type="scientific">Patella caerulea</name>
    <name type="common">Rayed Mediterranean limpet</name>
    <dbReference type="NCBI Taxonomy" id="87958"/>
    <lineage>
        <taxon>Eukaryota</taxon>
        <taxon>Metazoa</taxon>
        <taxon>Spiralia</taxon>
        <taxon>Lophotrochozoa</taxon>
        <taxon>Mollusca</taxon>
        <taxon>Gastropoda</taxon>
        <taxon>Patellogastropoda</taxon>
        <taxon>Patelloidea</taxon>
        <taxon>Patellidae</taxon>
        <taxon>Patella</taxon>
    </lineage>
</organism>
<evidence type="ECO:0000256" key="7">
    <source>
        <dbReference type="SAM" id="MobiDB-lite"/>
    </source>
</evidence>
<dbReference type="CDD" id="cd22918">
    <property type="entry name" value="HFD_TAF8"/>
    <property type="match status" value="1"/>
</dbReference>
<evidence type="ECO:0000313" key="10">
    <source>
        <dbReference type="Proteomes" id="UP001347796"/>
    </source>
</evidence>
<comment type="subcellular location">
    <subcellularLocation>
        <location evidence="1">Nucleus</location>
    </subcellularLocation>
</comment>
<dbReference type="GO" id="GO:0046982">
    <property type="term" value="F:protein heterodimerization activity"/>
    <property type="evidence" value="ECO:0007669"/>
    <property type="project" value="InterPro"/>
</dbReference>
<dbReference type="SMART" id="SM00576">
    <property type="entry name" value="BTP"/>
    <property type="match status" value="1"/>
</dbReference>
<dbReference type="Proteomes" id="UP001347796">
    <property type="component" value="Unassembled WGS sequence"/>
</dbReference>
<dbReference type="Gene3D" id="1.10.20.10">
    <property type="entry name" value="Histone, subunit A"/>
    <property type="match status" value="1"/>
</dbReference>
<keyword evidence="10" id="KW-1185">Reference proteome</keyword>
<evidence type="ECO:0000259" key="8">
    <source>
        <dbReference type="SMART" id="SM00576"/>
    </source>
</evidence>
<dbReference type="CDD" id="cd08049">
    <property type="entry name" value="TAF8"/>
    <property type="match status" value="1"/>
</dbReference>
<feature type="region of interest" description="Disordered" evidence="7">
    <location>
        <begin position="208"/>
        <end position="269"/>
    </location>
</feature>
<dbReference type="InterPro" id="IPR009072">
    <property type="entry name" value="Histone-fold"/>
</dbReference>
<comment type="caution">
    <text evidence="9">The sequence shown here is derived from an EMBL/GenBank/DDBJ whole genome shotgun (WGS) entry which is preliminary data.</text>
</comment>
<protein>
    <recommendedName>
        <fullName evidence="3">Transcription initiation factor TFIID subunit 8</fullName>
    </recommendedName>
</protein>
<dbReference type="Pfam" id="PF07524">
    <property type="entry name" value="Bromo_TP"/>
    <property type="match status" value="1"/>
</dbReference>
<evidence type="ECO:0000256" key="4">
    <source>
        <dbReference type="ARBA" id="ARBA00023015"/>
    </source>
</evidence>
<dbReference type="SUPFAM" id="SSF47113">
    <property type="entry name" value="Histone-fold"/>
    <property type="match status" value="1"/>
</dbReference>
<dbReference type="PANTHER" id="PTHR46469:SF1">
    <property type="entry name" value="TRANSCRIPTION INITIATION FACTOR TFIID SUBUNIT 8"/>
    <property type="match status" value="1"/>
</dbReference>
<reference evidence="9 10" key="1">
    <citation type="submission" date="2024-01" db="EMBL/GenBank/DDBJ databases">
        <title>The genome of the rayed Mediterranean limpet Patella caerulea (Linnaeus, 1758).</title>
        <authorList>
            <person name="Anh-Thu Weber A."/>
            <person name="Halstead-Nussloch G."/>
        </authorList>
    </citation>
    <scope>NUCLEOTIDE SEQUENCE [LARGE SCALE GENOMIC DNA]</scope>
    <source>
        <strain evidence="9">AATW-2023a</strain>
        <tissue evidence="9">Whole specimen</tissue>
    </source>
</reference>
<evidence type="ECO:0000256" key="3">
    <source>
        <dbReference type="ARBA" id="ARBA00017307"/>
    </source>
</evidence>
<evidence type="ECO:0000313" key="9">
    <source>
        <dbReference type="EMBL" id="KAK6189699.1"/>
    </source>
</evidence>
<sequence length="269" mass="29598">MSGDITGPSASRRKALKVAVAALCSENGFTSSEDSALETLTELLQSFLSEVGRSARAYCELSGRTEAMVSDVAMALVNMGFNIESIAGHAKRPNKSVFIPPAQMTQPVIHKTLQAGERKTHPSHIPDHLPQFPDPHTYIRTLTHQQPLNEYQLMREKAASQKRDVERALTRFIAKTGNTQHLFKDDPSAFPLIAIAPSPRPYLNALLPKDQDLDAQEPGETYSTGSKKRSDNNSQGDAKDGAQSQESADPDAIDNPYLRPVKLPKKRKR</sequence>
<proteinExistence type="inferred from homology"/>
<evidence type="ECO:0000256" key="1">
    <source>
        <dbReference type="ARBA" id="ARBA00004123"/>
    </source>
</evidence>
<feature type="compositionally biased region" description="Polar residues" evidence="7">
    <location>
        <begin position="232"/>
        <end position="247"/>
    </location>
</feature>
<comment type="similarity">
    <text evidence="2">Belongs to the TAF8 family.</text>
</comment>
<evidence type="ECO:0000256" key="5">
    <source>
        <dbReference type="ARBA" id="ARBA00023163"/>
    </source>
</evidence>
<dbReference type="InterPro" id="IPR019473">
    <property type="entry name" value="TFIID_su8_C"/>
</dbReference>
<accession>A0AAN8KBI8</accession>
<dbReference type="EMBL" id="JAZGQO010000002">
    <property type="protein sequence ID" value="KAK6189699.1"/>
    <property type="molecule type" value="Genomic_DNA"/>
</dbReference>
<dbReference type="PANTHER" id="PTHR46469">
    <property type="entry name" value="TRANSCRIPTION INITIATION FACTOR TFIID SUBUNIT 8"/>
    <property type="match status" value="1"/>
</dbReference>
<keyword evidence="5" id="KW-0804">Transcription</keyword>
<keyword evidence="6" id="KW-0539">Nucleus</keyword>
<evidence type="ECO:0000256" key="6">
    <source>
        <dbReference type="ARBA" id="ARBA00023242"/>
    </source>
</evidence>